<gene>
    <name evidence="2" type="ORF">SPHA_39029</name>
</gene>
<dbReference type="AlphaFoldDB" id="A0A812CH18"/>
<reference evidence="2" key="1">
    <citation type="submission" date="2021-01" db="EMBL/GenBank/DDBJ databases">
        <authorList>
            <person name="Li R."/>
            <person name="Bekaert M."/>
        </authorList>
    </citation>
    <scope>NUCLEOTIDE SEQUENCE</scope>
    <source>
        <strain evidence="2">Farmed</strain>
    </source>
</reference>
<organism evidence="2 3">
    <name type="scientific">Acanthosepion pharaonis</name>
    <name type="common">Pharaoh cuttlefish</name>
    <name type="synonym">Sepia pharaonis</name>
    <dbReference type="NCBI Taxonomy" id="158019"/>
    <lineage>
        <taxon>Eukaryota</taxon>
        <taxon>Metazoa</taxon>
        <taxon>Spiralia</taxon>
        <taxon>Lophotrochozoa</taxon>
        <taxon>Mollusca</taxon>
        <taxon>Cephalopoda</taxon>
        <taxon>Coleoidea</taxon>
        <taxon>Decapodiformes</taxon>
        <taxon>Sepiida</taxon>
        <taxon>Sepiina</taxon>
        <taxon>Sepiidae</taxon>
        <taxon>Acanthosepion</taxon>
    </lineage>
</organism>
<dbReference type="InterPro" id="IPR013579">
    <property type="entry name" value="FAST_2"/>
</dbReference>
<evidence type="ECO:0000313" key="3">
    <source>
        <dbReference type="Proteomes" id="UP000597762"/>
    </source>
</evidence>
<dbReference type="OrthoDB" id="385235at2759"/>
<sequence length="366" mass="43392">MIFLYIHFSFLSRCRIMDSEMESAYYNEVLKLLNSQQGLSVWTICTLASFLLPISKPVIPNILMDKLLRIIPQCEINNMALILFGLNRMKKPWIRQMYSQVLQLQTALHQNMNTQLHKVTTIDPLVQMIQVLYLKSERRELVLLDNIMDTLSTLTHTLSKRHFRNIVSLFSQLRYCSPQIMNDLTKFAIDNHEDIDFQDFTNFIRVMSFIGFQPDSFEDFQNVCIKMLDKHIMETSLPKQLRFTLDLCQMQIYPDHWLSSIFTLKYIEMIDNHIETNKESRNILQRMLMMLNRTTILECPHLDIPWFHEDYCQKNMVAVKGNPSWIHNEVRSALQEAVGGENFFQSFVYTPYFFLLGKYHNNFLLL</sequence>
<protein>
    <recommendedName>
        <fullName evidence="1">FAST kinase-like protein subdomain 2 domain-containing protein</fullName>
    </recommendedName>
</protein>
<evidence type="ECO:0000313" key="2">
    <source>
        <dbReference type="EMBL" id="CAE1274730.1"/>
    </source>
</evidence>
<evidence type="ECO:0000259" key="1">
    <source>
        <dbReference type="Pfam" id="PF08368"/>
    </source>
</evidence>
<proteinExistence type="predicted"/>
<dbReference type="Pfam" id="PF08368">
    <property type="entry name" value="FAST_2"/>
    <property type="match status" value="1"/>
</dbReference>
<dbReference type="EMBL" id="CAHIKZ030001800">
    <property type="protein sequence ID" value="CAE1274730.1"/>
    <property type="molecule type" value="Genomic_DNA"/>
</dbReference>
<keyword evidence="3" id="KW-1185">Reference proteome</keyword>
<name>A0A812CH18_ACAPH</name>
<dbReference type="Proteomes" id="UP000597762">
    <property type="component" value="Unassembled WGS sequence"/>
</dbReference>
<accession>A0A812CH18</accession>
<feature type="domain" description="FAST kinase-like protein subdomain 2" evidence="1">
    <location>
        <begin position="286"/>
        <end position="356"/>
    </location>
</feature>
<comment type="caution">
    <text evidence="2">The sequence shown here is derived from an EMBL/GenBank/DDBJ whole genome shotgun (WGS) entry which is preliminary data.</text>
</comment>